<evidence type="ECO:0000256" key="1">
    <source>
        <dbReference type="SAM" id="MobiDB-lite"/>
    </source>
</evidence>
<protein>
    <submittedName>
        <fullName evidence="2">Uncharacterized protein</fullName>
    </submittedName>
</protein>
<proteinExistence type="predicted"/>
<evidence type="ECO:0000313" key="2">
    <source>
        <dbReference type="EMBL" id="JAD52626.1"/>
    </source>
</evidence>
<reference evidence="2" key="2">
    <citation type="journal article" date="2015" name="Data Brief">
        <title>Shoot transcriptome of the giant reed, Arundo donax.</title>
        <authorList>
            <person name="Barrero R.A."/>
            <person name="Guerrero F.D."/>
            <person name="Moolhuijzen P."/>
            <person name="Goolsby J.A."/>
            <person name="Tidwell J."/>
            <person name="Bellgard S.E."/>
            <person name="Bellgard M.I."/>
        </authorList>
    </citation>
    <scope>NUCLEOTIDE SEQUENCE</scope>
    <source>
        <tissue evidence="2">Shoot tissue taken approximately 20 cm above the soil surface</tissue>
    </source>
</reference>
<dbReference type="EMBL" id="GBRH01245269">
    <property type="protein sequence ID" value="JAD52626.1"/>
    <property type="molecule type" value="Transcribed_RNA"/>
</dbReference>
<organism evidence="2">
    <name type="scientific">Arundo donax</name>
    <name type="common">Giant reed</name>
    <name type="synonym">Donax arundinaceus</name>
    <dbReference type="NCBI Taxonomy" id="35708"/>
    <lineage>
        <taxon>Eukaryota</taxon>
        <taxon>Viridiplantae</taxon>
        <taxon>Streptophyta</taxon>
        <taxon>Embryophyta</taxon>
        <taxon>Tracheophyta</taxon>
        <taxon>Spermatophyta</taxon>
        <taxon>Magnoliopsida</taxon>
        <taxon>Liliopsida</taxon>
        <taxon>Poales</taxon>
        <taxon>Poaceae</taxon>
        <taxon>PACMAD clade</taxon>
        <taxon>Arundinoideae</taxon>
        <taxon>Arundineae</taxon>
        <taxon>Arundo</taxon>
    </lineage>
</organism>
<feature type="region of interest" description="Disordered" evidence="1">
    <location>
        <begin position="1"/>
        <end position="22"/>
    </location>
</feature>
<sequence>MGRAQIYINSGTRMRSNGVRMS</sequence>
<accession>A0A0A9ANE9</accession>
<reference evidence="2" key="1">
    <citation type="submission" date="2014-09" db="EMBL/GenBank/DDBJ databases">
        <authorList>
            <person name="Magalhaes I.L.F."/>
            <person name="Oliveira U."/>
            <person name="Santos F.R."/>
            <person name="Vidigal T.H.D.A."/>
            <person name="Brescovit A.D."/>
            <person name="Santos A.J."/>
        </authorList>
    </citation>
    <scope>NUCLEOTIDE SEQUENCE</scope>
    <source>
        <tissue evidence="2">Shoot tissue taken approximately 20 cm above the soil surface</tissue>
    </source>
</reference>
<dbReference type="AlphaFoldDB" id="A0A0A9ANE9"/>
<name>A0A0A9ANE9_ARUDO</name>